<gene>
    <name evidence="3" type="ORF">EXIGLDRAFT_728288</name>
</gene>
<sequence>MSQLPCELLISVFSLVCAEDTRSIEQKLRLAQVCAYWRAVALDYRTFWTRIRIKTLQDAALLPIVLAHSGHNALDVELCWEYPIYHLPSKSPLSGAETRAVVDALLVPAQRLRLKRLYVFWTAPMPKSLDLLLGAGLTFPALEHLEVHGACHKLDLVPCLETPLLRSLLISKLCVQSWDTLIPPSLERLDLSQAEADDAAALLAAILNRCYALEDFGWDVECPSLTSTDMWQHSLAPRLKMLRLGRSVESPYNFLTFFNKHRADLIPVHDITVTVYHVGPHLDREVVQVLGELFHQTGSLVDLRVDVSQEELVIRDDVGRIRRLIVWDEDGVCYVPQHWRTLSTHHGIDHSLRSLRMRTDEWHLFGYAFSEQPPTALTELCILIREDLKRFTYDQPTSTLSVPKLCKVTFVPDGDRVQLITRLRMILPHIECDASDMVEVCISECGRREWIPRQEIVLGGLSDKWVLCNRCACF</sequence>
<dbReference type="InterPro" id="IPR001810">
    <property type="entry name" value="F-box_dom"/>
</dbReference>
<dbReference type="SUPFAM" id="SSF81383">
    <property type="entry name" value="F-box domain"/>
    <property type="match status" value="1"/>
</dbReference>
<keyword evidence="1" id="KW-0732">Signal</keyword>
<evidence type="ECO:0000313" key="4">
    <source>
        <dbReference type="Proteomes" id="UP000077266"/>
    </source>
</evidence>
<feature type="signal peptide" evidence="1">
    <location>
        <begin position="1"/>
        <end position="18"/>
    </location>
</feature>
<dbReference type="Gene3D" id="3.80.10.10">
    <property type="entry name" value="Ribonuclease Inhibitor"/>
    <property type="match status" value="1"/>
</dbReference>
<dbReference type="OrthoDB" id="2995388at2759"/>
<dbReference type="InterPro" id="IPR036047">
    <property type="entry name" value="F-box-like_dom_sf"/>
</dbReference>
<dbReference type="Proteomes" id="UP000077266">
    <property type="component" value="Unassembled WGS sequence"/>
</dbReference>
<dbReference type="EMBL" id="KV426269">
    <property type="protein sequence ID" value="KZV83498.1"/>
    <property type="molecule type" value="Genomic_DNA"/>
</dbReference>
<accession>A0A165CZH4</accession>
<dbReference type="PROSITE" id="PS50181">
    <property type="entry name" value="FBOX"/>
    <property type="match status" value="1"/>
</dbReference>
<dbReference type="STRING" id="1314781.A0A165CZH4"/>
<name>A0A165CZH4_EXIGL</name>
<organism evidence="3 4">
    <name type="scientific">Exidia glandulosa HHB12029</name>
    <dbReference type="NCBI Taxonomy" id="1314781"/>
    <lineage>
        <taxon>Eukaryota</taxon>
        <taxon>Fungi</taxon>
        <taxon>Dikarya</taxon>
        <taxon>Basidiomycota</taxon>
        <taxon>Agaricomycotina</taxon>
        <taxon>Agaricomycetes</taxon>
        <taxon>Auriculariales</taxon>
        <taxon>Exidiaceae</taxon>
        <taxon>Exidia</taxon>
    </lineage>
</organism>
<dbReference type="Pfam" id="PF12937">
    <property type="entry name" value="F-box-like"/>
    <property type="match status" value="1"/>
</dbReference>
<dbReference type="AlphaFoldDB" id="A0A165CZH4"/>
<reference evidence="3 4" key="1">
    <citation type="journal article" date="2016" name="Mol. Biol. Evol.">
        <title>Comparative Genomics of Early-Diverging Mushroom-Forming Fungi Provides Insights into the Origins of Lignocellulose Decay Capabilities.</title>
        <authorList>
            <person name="Nagy L.G."/>
            <person name="Riley R."/>
            <person name="Tritt A."/>
            <person name="Adam C."/>
            <person name="Daum C."/>
            <person name="Floudas D."/>
            <person name="Sun H."/>
            <person name="Yadav J.S."/>
            <person name="Pangilinan J."/>
            <person name="Larsson K.H."/>
            <person name="Matsuura K."/>
            <person name="Barry K."/>
            <person name="Labutti K."/>
            <person name="Kuo R."/>
            <person name="Ohm R.A."/>
            <person name="Bhattacharya S.S."/>
            <person name="Shirouzu T."/>
            <person name="Yoshinaga Y."/>
            <person name="Martin F.M."/>
            <person name="Grigoriev I.V."/>
            <person name="Hibbett D.S."/>
        </authorList>
    </citation>
    <scope>NUCLEOTIDE SEQUENCE [LARGE SCALE GENOMIC DNA]</scope>
    <source>
        <strain evidence="3 4">HHB12029</strain>
    </source>
</reference>
<evidence type="ECO:0000313" key="3">
    <source>
        <dbReference type="EMBL" id="KZV83498.1"/>
    </source>
</evidence>
<feature type="chain" id="PRO_5007856270" description="F-box domain-containing protein" evidence="1">
    <location>
        <begin position="19"/>
        <end position="474"/>
    </location>
</feature>
<proteinExistence type="predicted"/>
<dbReference type="InParanoid" id="A0A165CZH4"/>
<feature type="domain" description="F-box" evidence="2">
    <location>
        <begin position="1"/>
        <end position="51"/>
    </location>
</feature>
<dbReference type="InterPro" id="IPR032675">
    <property type="entry name" value="LRR_dom_sf"/>
</dbReference>
<evidence type="ECO:0000256" key="1">
    <source>
        <dbReference type="SAM" id="SignalP"/>
    </source>
</evidence>
<protein>
    <recommendedName>
        <fullName evidence="2">F-box domain-containing protein</fullName>
    </recommendedName>
</protein>
<evidence type="ECO:0000259" key="2">
    <source>
        <dbReference type="PROSITE" id="PS50181"/>
    </source>
</evidence>
<keyword evidence="4" id="KW-1185">Reference proteome</keyword>